<name>A0A1R1PJB2_ZANCU</name>
<evidence type="ECO:0000256" key="1">
    <source>
        <dbReference type="ARBA" id="ARBA00004370"/>
    </source>
</evidence>
<dbReference type="InterPro" id="IPR000701">
    <property type="entry name" value="SuccDH_FuR_B_TM-su"/>
</dbReference>
<evidence type="ECO:0000313" key="11">
    <source>
        <dbReference type="EMBL" id="OMH83163.1"/>
    </source>
</evidence>
<evidence type="ECO:0000313" key="10">
    <source>
        <dbReference type="EMBL" id="OMH81003.1"/>
    </source>
</evidence>
<keyword evidence="7 9" id="KW-0472">Membrane</keyword>
<dbReference type="PANTHER" id="PTHR10978:SF5">
    <property type="entry name" value="SUCCINATE DEHYDROGENASE CYTOCHROME B560 SUBUNIT, MITOCHONDRIAL"/>
    <property type="match status" value="1"/>
</dbReference>
<evidence type="ECO:0000256" key="9">
    <source>
        <dbReference type="SAM" id="Phobius"/>
    </source>
</evidence>
<dbReference type="CDD" id="cd03499">
    <property type="entry name" value="SQR_TypeC_SdhC"/>
    <property type="match status" value="1"/>
</dbReference>
<evidence type="ECO:0000256" key="6">
    <source>
        <dbReference type="ARBA" id="ARBA00023004"/>
    </source>
</evidence>
<evidence type="ECO:0000256" key="5">
    <source>
        <dbReference type="ARBA" id="ARBA00022989"/>
    </source>
</evidence>
<dbReference type="Proteomes" id="UP000188320">
    <property type="component" value="Unassembled WGS sequence"/>
</dbReference>
<dbReference type="OrthoDB" id="588261at2759"/>
<gene>
    <name evidence="11" type="ORF">AX774_g3359</name>
    <name evidence="10" type="ORF">AX774_g5563</name>
</gene>
<accession>A0A1R1PJB2</accession>
<dbReference type="Pfam" id="PF01127">
    <property type="entry name" value="Sdh_cyt"/>
    <property type="match status" value="1"/>
</dbReference>
<reference evidence="10" key="1">
    <citation type="submission" date="2017-01" db="EMBL/GenBank/DDBJ databases">
        <authorList>
            <person name="Mah S.A."/>
            <person name="Swanson W.J."/>
            <person name="Moy G.W."/>
            <person name="Vacquier V.D."/>
        </authorList>
    </citation>
    <scope>NUCLEOTIDE SEQUENCE [LARGE SCALE GENOMIC DNA]</scope>
    <source>
        <strain evidence="10">COL-18-3</strain>
    </source>
</reference>
<comment type="subcellular location">
    <subcellularLocation>
        <location evidence="1">Membrane</location>
    </subcellularLocation>
</comment>
<dbReference type="PIRSF" id="PIRSF000178">
    <property type="entry name" value="SDH_cyt_b560"/>
    <property type="match status" value="1"/>
</dbReference>
<evidence type="ECO:0000313" key="12">
    <source>
        <dbReference type="Proteomes" id="UP000188320"/>
    </source>
</evidence>
<keyword evidence="4 8" id="KW-0479">Metal-binding</keyword>
<dbReference type="InterPro" id="IPR034804">
    <property type="entry name" value="SQR/QFR_C/D"/>
</dbReference>
<organism evidence="10 12">
    <name type="scientific">Zancudomyces culisetae</name>
    <name type="common">Gut fungus</name>
    <name type="synonym">Smittium culisetae</name>
    <dbReference type="NCBI Taxonomy" id="1213189"/>
    <lineage>
        <taxon>Eukaryota</taxon>
        <taxon>Fungi</taxon>
        <taxon>Fungi incertae sedis</taxon>
        <taxon>Zoopagomycota</taxon>
        <taxon>Kickxellomycotina</taxon>
        <taxon>Harpellomycetes</taxon>
        <taxon>Harpellales</taxon>
        <taxon>Legeriomycetaceae</taxon>
        <taxon>Zancudomyces</taxon>
    </lineage>
</organism>
<keyword evidence="2 8" id="KW-0349">Heme</keyword>
<sequence length="157" mass="16908">MLLDTTRCFGQTIGLNSFRSVTTQAEKAKHAKLNRPVSPHFGAFKPPTSMIYSGGNRISALILSFTGLAGTALLGLGSTIGYYVDAPTAASVAAALPALIFYPAKLFFSSVFSYHTVEGVRRLLWRTGFLLSPQQMRTSGYVVLGLVATLASYLTFF</sequence>
<dbReference type="InterPro" id="IPR014314">
    <property type="entry name" value="Succ_DH_cytb556"/>
</dbReference>
<dbReference type="EMBL" id="LSSK01001017">
    <property type="protein sequence ID" value="OMH81003.1"/>
    <property type="molecule type" value="Genomic_DNA"/>
</dbReference>
<evidence type="ECO:0000256" key="2">
    <source>
        <dbReference type="ARBA" id="ARBA00022617"/>
    </source>
</evidence>
<evidence type="ECO:0000256" key="8">
    <source>
        <dbReference type="PIRSR" id="PIRSR000178-1"/>
    </source>
</evidence>
<dbReference type="Gene3D" id="1.20.1300.10">
    <property type="entry name" value="Fumarate reductase/succinate dehydrogenase, transmembrane subunit"/>
    <property type="match status" value="1"/>
</dbReference>
<dbReference type="GO" id="GO:0009055">
    <property type="term" value="F:electron transfer activity"/>
    <property type="evidence" value="ECO:0007669"/>
    <property type="project" value="InterPro"/>
</dbReference>
<keyword evidence="5 9" id="KW-1133">Transmembrane helix</keyword>
<feature type="binding site" description="axial binding residue" evidence="8">
    <location>
        <position position="115"/>
    </location>
    <ligand>
        <name>heme</name>
        <dbReference type="ChEBI" id="CHEBI:30413"/>
        <note>ligand shared with second transmembrane subunit</note>
    </ligand>
    <ligandPart>
        <name>Fe</name>
        <dbReference type="ChEBI" id="CHEBI:18248"/>
    </ligandPart>
</feature>
<reference evidence="12" key="2">
    <citation type="submission" date="2017-01" db="EMBL/GenBank/DDBJ databases">
        <authorList>
            <person name="Wang Y."/>
            <person name="White M."/>
            <person name="Kvist S."/>
            <person name="Moncalvo J.-M."/>
        </authorList>
    </citation>
    <scope>NUCLEOTIDE SEQUENCE [LARGE SCALE GENOMIC DNA]</scope>
    <source>
        <strain evidence="12">COL-18-3</strain>
    </source>
</reference>
<comment type="cofactor">
    <cofactor evidence="8">
        <name>heme</name>
        <dbReference type="ChEBI" id="CHEBI:30413"/>
    </cofactor>
    <text evidence="8">The heme is bound between the two transmembrane subunits.</text>
</comment>
<proteinExistence type="predicted"/>
<dbReference type="GO" id="GO:0016020">
    <property type="term" value="C:membrane"/>
    <property type="evidence" value="ECO:0007669"/>
    <property type="project" value="UniProtKB-SubCell"/>
</dbReference>
<evidence type="ECO:0000256" key="7">
    <source>
        <dbReference type="ARBA" id="ARBA00023136"/>
    </source>
</evidence>
<evidence type="ECO:0000256" key="3">
    <source>
        <dbReference type="ARBA" id="ARBA00022692"/>
    </source>
</evidence>
<evidence type="ECO:0000256" key="4">
    <source>
        <dbReference type="ARBA" id="ARBA00022723"/>
    </source>
</evidence>
<feature type="transmembrane region" description="Helical" evidence="9">
    <location>
        <begin position="90"/>
        <end position="117"/>
    </location>
</feature>
<protein>
    <submittedName>
        <fullName evidence="10">Succinate dehydrogenase cytochrome</fullName>
    </submittedName>
</protein>
<dbReference type="GO" id="GO:0006099">
    <property type="term" value="P:tricarboxylic acid cycle"/>
    <property type="evidence" value="ECO:0007669"/>
    <property type="project" value="InterPro"/>
</dbReference>
<keyword evidence="6 8" id="KW-0408">Iron</keyword>
<dbReference type="AlphaFoldDB" id="A0A1R1PJB2"/>
<dbReference type="PANTHER" id="PTHR10978">
    <property type="entry name" value="SUCCINATE DEHYDROGENASE CYTOCHROME B560 SUBUNIT"/>
    <property type="match status" value="1"/>
</dbReference>
<dbReference type="GO" id="GO:0006121">
    <property type="term" value="P:mitochondrial electron transport, succinate to ubiquinone"/>
    <property type="evidence" value="ECO:0007669"/>
    <property type="project" value="TreeGrafter"/>
</dbReference>
<keyword evidence="3 9" id="KW-0812">Transmembrane</keyword>
<dbReference type="EMBL" id="LSSK01000496">
    <property type="protein sequence ID" value="OMH83163.1"/>
    <property type="molecule type" value="Genomic_DNA"/>
</dbReference>
<dbReference type="GO" id="GO:0005739">
    <property type="term" value="C:mitochondrion"/>
    <property type="evidence" value="ECO:0007669"/>
    <property type="project" value="GOC"/>
</dbReference>
<keyword evidence="12" id="KW-1185">Reference proteome</keyword>
<comment type="caution">
    <text evidence="10">The sequence shown here is derived from an EMBL/GenBank/DDBJ whole genome shotgun (WGS) entry which is preliminary data.</text>
</comment>
<feature type="transmembrane region" description="Helical" evidence="9">
    <location>
        <begin position="60"/>
        <end position="84"/>
    </location>
</feature>
<dbReference type="GO" id="GO:0046872">
    <property type="term" value="F:metal ion binding"/>
    <property type="evidence" value="ECO:0007669"/>
    <property type="project" value="UniProtKB-KW"/>
</dbReference>
<dbReference type="SUPFAM" id="SSF81343">
    <property type="entry name" value="Fumarate reductase respiratory complex transmembrane subunits"/>
    <property type="match status" value="1"/>
</dbReference>
<feature type="transmembrane region" description="Helical" evidence="9">
    <location>
        <begin position="138"/>
        <end position="156"/>
    </location>
</feature>